<organism evidence="1">
    <name type="scientific">Polaromonas hydrogenivorans</name>
    <dbReference type="NCBI Taxonomy" id="335476"/>
    <lineage>
        <taxon>Bacteria</taxon>
        <taxon>Pseudomonadati</taxon>
        <taxon>Pseudomonadota</taxon>
        <taxon>Betaproteobacteria</taxon>
        <taxon>Burkholderiales</taxon>
        <taxon>Comamonadaceae</taxon>
        <taxon>Polaromonas</taxon>
    </lineage>
</organism>
<protein>
    <submittedName>
        <fullName evidence="1">DUF1800 domain-containing protein</fullName>
    </submittedName>
</protein>
<accession>A0AAU7LU60</accession>
<dbReference type="Pfam" id="PF08811">
    <property type="entry name" value="DUF1800"/>
    <property type="match status" value="1"/>
</dbReference>
<dbReference type="RefSeq" id="WP_349280538.1">
    <property type="nucleotide sequence ID" value="NZ_CP157675.1"/>
</dbReference>
<reference evidence="1" key="1">
    <citation type="submission" date="2024-05" db="EMBL/GenBank/DDBJ databases">
        <authorList>
            <person name="Bunk B."/>
            <person name="Swiderski J."/>
            <person name="Sproer C."/>
            <person name="Thiel V."/>
        </authorList>
    </citation>
    <scope>NUCLEOTIDE SEQUENCE</scope>
    <source>
        <strain evidence="1">DSM 17735</strain>
    </source>
</reference>
<name>A0AAU7LU60_9BURK</name>
<gene>
    <name evidence="1" type="ORF">ABLV49_05125</name>
</gene>
<dbReference type="InterPro" id="IPR014917">
    <property type="entry name" value="DUF1800"/>
</dbReference>
<sequence length="612" mass="64988">MLVTPERECEQETTSQAAHTALPKATTTAGLAATALLAACGGGGGGGGGGGTGAATGATAVSNDVQPVNAADASAARFLQQAQFSSSESEIADARQVGFSGWLTRQFEAAPGPTGWDWLEARGYGKVDGNLYFATVYPAEFMLWNQLMSSPDAMRKRMALALSELFVVSLDTSEFSWRSHAFTHYWDTLVKNAFGNFRQLLEDVTLHPAMGFYLNTKGNLKENTSTGSTPDENYAREVMQLFSIGLYQLNIDGSEKMDAGGNPVETYTPSDVVNLARVFTGYDFDKSDGARIAVAGQSTTIESRDFARKPMAFDASKHSSLEAAFLGVTIPANTPGPAALKTALDTLFNHANAGPFFARQMIQRLVTSNPSAAYIGRVAEKFNNNGAGVRGDLRAVWSAILLDSEARGDQGLTDPRFGKLREPMLRLIQWARSFGATSAAGSWKIFNTSSPASQLGQSPLHSPSVFNFFRPGFVPPNTVMATAHAPAPEFQLVNEITVGGYLNYMQSVIRNGISCPKPDVPEAANGSGIFLPDVKAGYARELLLLTSSTAALVSHLGLVLCAGALSAATQTLIVTALNATPVQADSSDAFKLDRVAAAVLLVMASADYLIQK</sequence>
<dbReference type="PANTHER" id="PTHR43737">
    <property type="entry name" value="BLL7424 PROTEIN"/>
    <property type="match status" value="1"/>
</dbReference>
<evidence type="ECO:0000313" key="1">
    <source>
        <dbReference type="EMBL" id="XBP71189.1"/>
    </source>
</evidence>
<proteinExistence type="predicted"/>
<dbReference type="EMBL" id="CP157675">
    <property type="protein sequence ID" value="XBP71189.1"/>
    <property type="molecule type" value="Genomic_DNA"/>
</dbReference>
<dbReference type="PANTHER" id="PTHR43737:SF1">
    <property type="entry name" value="DUF1501 DOMAIN-CONTAINING PROTEIN"/>
    <property type="match status" value="1"/>
</dbReference>
<dbReference type="AlphaFoldDB" id="A0AAU7LU60"/>